<sequence>MVARDTDLSDLQFVYMVFICSSDPLISTSSKKNHCSGDLEQCFNTCFISSEKTVLVGGGEEPEYLPLTQNDEFHRIVFTRDYFASALHEVAHWCVAGAERRKLPDYGYWYAPDGRSALQQAEFERVEVKPQAMEWIFSVACDYRFRVSADNLAAGLGASDGFKANIFEQARHYCVNGLPRRAKEFTLALAAHYGVENPFNLANYRLDRL</sequence>
<dbReference type="RefSeq" id="WP_232592407.1">
    <property type="nucleotide sequence ID" value="NZ_BSPD01000042.1"/>
</dbReference>
<dbReference type="Proteomes" id="UP001156870">
    <property type="component" value="Unassembled WGS sequence"/>
</dbReference>
<organism evidence="1 2">
    <name type="scientific">Marinibactrum halimedae</name>
    <dbReference type="NCBI Taxonomy" id="1444977"/>
    <lineage>
        <taxon>Bacteria</taxon>
        <taxon>Pseudomonadati</taxon>
        <taxon>Pseudomonadota</taxon>
        <taxon>Gammaproteobacteria</taxon>
        <taxon>Cellvibrionales</taxon>
        <taxon>Cellvibrionaceae</taxon>
        <taxon>Marinibactrum</taxon>
    </lineage>
</organism>
<evidence type="ECO:0000313" key="1">
    <source>
        <dbReference type="EMBL" id="GLS26329.1"/>
    </source>
</evidence>
<evidence type="ECO:0000313" key="2">
    <source>
        <dbReference type="Proteomes" id="UP001156870"/>
    </source>
</evidence>
<gene>
    <name evidence="1" type="ORF">GCM10007877_20440</name>
</gene>
<dbReference type="EMBL" id="BSPD01000042">
    <property type="protein sequence ID" value="GLS26329.1"/>
    <property type="molecule type" value="Genomic_DNA"/>
</dbReference>
<dbReference type="AlphaFoldDB" id="A0AA37WLT4"/>
<dbReference type="InterPro" id="IPR007411">
    <property type="entry name" value="EpmC"/>
</dbReference>
<proteinExistence type="predicted"/>
<protein>
    <submittedName>
        <fullName evidence="1">Transporting ATPase</fullName>
    </submittedName>
</protein>
<reference evidence="1 2" key="1">
    <citation type="journal article" date="2014" name="Int. J. Syst. Evol. Microbiol.">
        <title>Complete genome sequence of Corynebacterium casei LMG S-19264T (=DSM 44701T), isolated from a smear-ripened cheese.</title>
        <authorList>
            <consortium name="US DOE Joint Genome Institute (JGI-PGF)"/>
            <person name="Walter F."/>
            <person name="Albersmeier A."/>
            <person name="Kalinowski J."/>
            <person name="Ruckert C."/>
        </authorList>
    </citation>
    <scope>NUCLEOTIDE SEQUENCE [LARGE SCALE GENOMIC DNA]</scope>
    <source>
        <strain evidence="1 2">NBRC 110095</strain>
    </source>
</reference>
<name>A0AA37WLT4_9GAMM</name>
<keyword evidence="2" id="KW-1185">Reference proteome</keyword>
<accession>A0AA37WLT4</accession>
<comment type="caution">
    <text evidence="1">The sequence shown here is derived from an EMBL/GenBank/DDBJ whole genome shotgun (WGS) entry which is preliminary data.</text>
</comment>
<dbReference type="Pfam" id="PF04315">
    <property type="entry name" value="EpmC"/>
    <property type="match status" value="1"/>
</dbReference>